<gene>
    <name evidence="1" type="ORF">BpHYR1_027295</name>
</gene>
<protein>
    <submittedName>
        <fullName evidence="1">Uncharacterized protein</fullName>
    </submittedName>
</protein>
<evidence type="ECO:0000313" key="2">
    <source>
        <dbReference type="Proteomes" id="UP000276133"/>
    </source>
</evidence>
<sequence length="69" mass="8146">MLTLMTRSSEISNHKNFSQFLLHLDQLKEFFSESGYINRPHRSRLTARNLEATTNLHALDNPRELFNSR</sequence>
<name>A0A3M7P379_BRAPC</name>
<comment type="caution">
    <text evidence="1">The sequence shown here is derived from an EMBL/GenBank/DDBJ whole genome shotgun (WGS) entry which is preliminary data.</text>
</comment>
<evidence type="ECO:0000313" key="1">
    <source>
        <dbReference type="EMBL" id="RMZ93389.1"/>
    </source>
</evidence>
<dbReference type="EMBL" id="REGN01013857">
    <property type="protein sequence ID" value="RMZ93389.1"/>
    <property type="molecule type" value="Genomic_DNA"/>
</dbReference>
<dbReference type="Proteomes" id="UP000276133">
    <property type="component" value="Unassembled WGS sequence"/>
</dbReference>
<organism evidence="1 2">
    <name type="scientific">Brachionus plicatilis</name>
    <name type="common">Marine rotifer</name>
    <name type="synonym">Brachionus muelleri</name>
    <dbReference type="NCBI Taxonomy" id="10195"/>
    <lineage>
        <taxon>Eukaryota</taxon>
        <taxon>Metazoa</taxon>
        <taxon>Spiralia</taxon>
        <taxon>Gnathifera</taxon>
        <taxon>Rotifera</taxon>
        <taxon>Eurotatoria</taxon>
        <taxon>Monogononta</taxon>
        <taxon>Pseudotrocha</taxon>
        <taxon>Ploima</taxon>
        <taxon>Brachionidae</taxon>
        <taxon>Brachionus</taxon>
    </lineage>
</organism>
<keyword evidence="2" id="KW-1185">Reference proteome</keyword>
<accession>A0A3M7P379</accession>
<dbReference type="AlphaFoldDB" id="A0A3M7P379"/>
<reference evidence="1 2" key="1">
    <citation type="journal article" date="2018" name="Sci. Rep.">
        <title>Genomic signatures of local adaptation to the degree of environmental predictability in rotifers.</title>
        <authorList>
            <person name="Franch-Gras L."/>
            <person name="Hahn C."/>
            <person name="Garcia-Roger E.M."/>
            <person name="Carmona M.J."/>
            <person name="Serra M."/>
            <person name="Gomez A."/>
        </authorList>
    </citation>
    <scope>NUCLEOTIDE SEQUENCE [LARGE SCALE GENOMIC DNA]</scope>
    <source>
        <strain evidence="1">HYR1</strain>
    </source>
</reference>
<proteinExistence type="predicted"/>
<dbReference type="OrthoDB" id="10071392at2759"/>